<gene>
    <name evidence="3" type="ORF">EDD40_2186</name>
</gene>
<organism evidence="3 4">
    <name type="scientific">Saccharothrix texasensis</name>
    <dbReference type="NCBI Taxonomy" id="103734"/>
    <lineage>
        <taxon>Bacteria</taxon>
        <taxon>Bacillati</taxon>
        <taxon>Actinomycetota</taxon>
        <taxon>Actinomycetes</taxon>
        <taxon>Pseudonocardiales</taxon>
        <taxon>Pseudonocardiaceae</taxon>
        <taxon>Saccharothrix</taxon>
    </lineage>
</organism>
<name>A0A3N1H3B2_9PSEU</name>
<keyword evidence="2" id="KW-1133">Transmembrane helix</keyword>
<feature type="transmembrane region" description="Helical" evidence="2">
    <location>
        <begin position="166"/>
        <end position="185"/>
    </location>
</feature>
<accession>A0A3N1H3B2</accession>
<dbReference type="AlphaFoldDB" id="A0A3N1H3B2"/>
<feature type="region of interest" description="Disordered" evidence="1">
    <location>
        <begin position="239"/>
        <end position="264"/>
    </location>
</feature>
<keyword evidence="4" id="KW-1185">Reference proteome</keyword>
<comment type="caution">
    <text evidence="3">The sequence shown here is derived from an EMBL/GenBank/DDBJ whole genome shotgun (WGS) entry which is preliminary data.</text>
</comment>
<dbReference type="RefSeq" id="WP_123742799.1">
    <property type="nucleotide sequence ID" value="NZ_RJKM01000001.1"/>
</dbReference>
<dbReference type="Proteomes" id="UP000268727">
    <property type="component" value="Unassembled WGS sequence"/>
</dbReference>
<evidence type="ECO:0000313" key="3">
    <source>
        <dbReference type="EMBL" id="ROP36906.1"/>
    </source>
</evidence>
<feature type="transmembrane region" description="Helical" evidence="2">
    <location>
        <begin position="140"/>
        <end position="160"/>
    </location>
</feature>
<evidence type="ECO:0000256" key="1">
    <source>
        <dbReference type="SAM" id="MobiDB-lite"/>
    </source>
</evidence>
<reference evidence="3 4" key="1">
    <citation type="submission" date="2018-11" db="EMBL/GenBank/DDBJ databases">
        <title>Sequencing the genomes of 1000 actinobacteria strains.</title>
        <authorList>
            <person name="Klenk H.-P."/>
        </authorList>
    </citation>
    <scope>NUCLEOTIDE SEQUENCE [LARGE SCALE GENOMIC DNA]</scope>
    <source>
        <strain evidence="3 4">DSM 44231</strain>
    </source>
</reference>
<sequence length="264" mass="28488">MGLFGLVLGVLGYGLVVAVALGPLLWVWCRERWRRVRARRRPLVLPDGLPVDYAVAVMAAGVQRTWAVAVARLHARGAITLAEGEGSVEITPVPGAQARDDFESRVIGRPRDTGDLDRLVRALVDSDLLRRRDLYTGFRWAPRAMVAAIAVTVGSAAVLIAFTPFLATAFGALFPVIFTAGRPYGLKDLVRRRHRSDRYETTALGRERARALAEGGGAGAAVALHDLFAGYPDRQVAGLFRPSPTPTRPPRGEPDNMGGIGMGM</sequence>
<keyword evidence="2" id="KW-0812">Transmembrane</keyword>
<keyword evidence="2" id="KW-0472">Membrane</keyword>
<proteinExistence type="predicted"/>
<evidence type="ECO:0000256" key="2">
    <source>
        <dbReference type="SAM" id="Phobius"/>
    </source>
</evidence>
<protein>
    <submittedName>
        <fullName evidence="3">Uncharacterized protein</fullName>
    </submittedName>
</protein>
<dbReference type="EMBL" id="RJKM01000001">
    <property type="protein sequence ID" value="ROP36906.1"/>
    <property type="molecule type" value="Genomic_DNA"/>
</dbReference>
<evidence type="ECO:0000313" key="4">
    <source>
        <dbReference type="Proteomes" id="UP000268727"/>
    </source>
</evidence>
<feature type="transmembrane region" description="Helical" evidence="2">
    <location>
        <begin position="6"/>
        <end position="29"/>
    </location>
</feature>